<protein>
    <submittedName>
        <fullName evidence="2">EAL domain-containing protein (Putative c-di-GMP-specific phosphodiesterase class I)</fullName>
    </submittedName>
</protein>
<dbReference type="PANTHER" id="PTHR33121:SF15">
    <property type="entry name" value="BLUE LIGHT- AND TEMPERATURE-REGULATED ANTIREPRESSOR BLUF"/>
    <property type="match status" value="1"/>
</dbReference>
<dbReference type="InterPro" id="IPR050706">
    <property type="entry name" value="Cyclic-di-GMP_PDE-like"/>
</dbReference>
<dbReference type="EMBL" id="SMGG01000004">
    <property type="protein sequence ID" value="TCK61067.1"/>
    <property type="molecule type" value="Genomic_DNA"/>
</dbReference>
<reference evidence="2 3" key="1">
    <citation type="submission" date="2019-03" db="EMBL/GenBank/DDBJ databases">
        <title>Genomic Encyclopedia of Type Strains, Phase IV (KMG-IV): sequencing the most valuable type-strain genomes for metagenomic binning, comparative biology and taxonomic classification.</title>
        <authorList>
            <person name="Goeker M."/>
        </authorList>
    </citation>
    <scope>NUCLEOTIDE SEQUENCE [LARGE SCALE GENOMIC DNA]</scope>
    <source>
        <strain evidence="2 3">DSM 24984</strain>
    </source>
</reference>
<dbReference type="Gene3D" id="3.20.20.450">
    <property type="entry name" value="EAL domain"/>
    <property type="match status" value="1"/>
</dbReference>
<dbReference type="GO" id="GO:0071111">
    <property type="term" value="F:cyclic-guanylate-specific phosphodiesterase activity"/>
    <property type="evidence" value="ECO:0007669"/>
    <property type="project" value="InterPro"/>
</dbReference>
<evidence type="ECO:0000313" key="2">
    <source>
        <dbReference type="EMBL" id="TCK61067.1"/>
    </source>
</evidence>
<evidence type="ECO:0000259" key="1">
    <source>
        <dbReference type="PROSITE" id="PS50883"/>
    </source>
</evidence>
<dbReference type="OrthoDB" id="7057390at2"/>
<accession>A0A4R1KAK3</accession>
<dbReference type="RefSeq" id="WP_132873919.1">
    <property type="nucleotide sequence ID" value="NZ_SMGG01000004.1"/>
</dbReference>
<dbReference type="PANTHER" id="PTHR33121">
    <property type="entry name" value="CYCLIC DI-GMP PHOSPHODIESTERASE PDEF"/>
    <property type="match status" value="1"/>
</dbReference>
<organism evidence="2 3">
    <name type="scientific">Seleniivibrio woodruffii</name>
    <dbReference type="NCBI Taxonomy" id="1078050"/>
    <lineage>
        <taxon>Bacteria</taxon>
        <taxon>Pseudomonadati</taxon>
        <taxon>Deferribacterota</taxon>
        <taxon>Deferribacteres</taxon>
        <taxon>Deferribacterales</taxon>
        <taxon>Geovibrionaceae</taxon>
        <taxon>Seleniivibrio</taxon>
    </lineage>
</organism>
<dbReference type="Pfam" id="PF00563">
    <property type="entry name" value="EAL"/>
    <property type="match status" value="1"/>
</dbReference>
<proteinExistence type="predicted"/>
<dbReference type="InterPro" id="IPR001633">
    <property type="entry name" value="EAL_dom"/>
</dbReference>
<feature type="domain" description="EAL" evidence="1">
    <location>
        <begin position="105"/>
        <end position="350"/>
    </location>
</feature>
<dbReference type="InterPro" id="IPR035919">
    <property type="entry name" value="EAL_sf"/>
</dbReference>
<dbReference type="AlphaFoldDB" id="A0A4R1KAK3"/>
<dbReference type="CDD" id="cd01948">
    <property type="entry name" value="EAL"/>
    <property type="match status" value="1"/>
</dbReference>
<keyword evidence="3" id="KW-1185">Reference proteome</keyword>
<dbReference type="Proteomes" id="UP000294614">
    <property type="component" value="Unassembled WGS sequence"/>
</dbReference>
<dbReference type="SUPFAM" id="SSF141868">
    <property type="entry name" value="EAL domain-like"/>
    <property type="match status" value="1"/>
</dbReference>
<evidence type="ECO:0000313" key="3">
    <source>
        <dbReference type="Proteomes" id="UP000294614"/>
    </source>
</evidence>
<gene>
    <name evidence="2" type="ORF">C8D98_1949</name>
</gene>
<comment type="caution">
    <text evidence="2">The sequence shown here is derived from an EMBL/GenBank/DDBJ whole genome shotgun (WGS) entry which is preliminary data.</text>
</comment>
<dbReference type="PROSITE" id="PS50883">
    <property type="entry name" value="EAL"/>
    <property type="match status" value="1"/>
</dbReference>
<name>A0A4R1KAK3_9BACT</name>
<sequence length="350" mass="39251">MACSKCTEVPHVPEGVKSVYVSASHEYILDKIYNILMADSYDVKKLGSYIVFETYCFSAFIERCASDASLTELEKRNISILPLGRDEALDFGKASAAKSLDSWNTLILSKDLIWILENGSFTVHFQPIIDTATMSIYGYECLSRGVLPDMSIMSPGKMFDAAAKTGMLFNLDRQCRETAIKTAAVKNISRNIFVNFLPTSIYNPEFCLKDTVKWANQLEFDPSTIVFEVVETEKVDSSEHLQNILRFYKDKGFRTAMDDVGSGYSSLNLFASLSPDIIKIDMELVRDVHRNVMKQSVARALVSMAKEAGCSVLAEGIETADEFEWFRALGIDYAQGYYFGKPSSEPLRQI</sequence>
<dbReference type="SMART" id="SM00052">
    <property type="entry name" value="EAL"/>
    <property type="match status" value="1"/>
</dbReference>